<keyword evidence="3" id="KW-1185">Reference proteome</keyword>
<dbReference type="Gene3D" id="1.20.120.450">
    <property type="entry name" value="dinb family like domain"/>
    <property type="match status" value="1"/>
</dbReference>
<accession>A0A3L9YIN2</accession>
<dbReference type="Proteomes" id="UP000271339">
    <property type="component" value="Unassembled WGS sequence"/>
</dbReference>
<dbReference type="Pfam" id="PF12867">
    <property type="entry name" value="DinB_2"/>
    <property type="match status" value="1"/>
</dbReference>
<proteinExistence type="predicted"/>
<protein>
    <submittedName>
        <fullName evidence="2">DinB family protein</fullName>
    </submittedName>
</protein>
<evidence type="ECO:0000259" key="1">
    <source>
        <dbReference type="Pfam" id="PF12867"/>
    </source>
</evidence>
<name>A0A3L9YIN2_9FLAO</name>
<dbReference type="NCBIfam" id="NF009807">
    <property type="entry name" value="PRK13291.1"/>
    <property type="match status" value="1"/>
</dbReference>
<evidence type="ECO:0000313" key="3">
    <source>
        <dbReference type="Proteomes" id="UP000271339"/>
    </source>
</evidence>
<feature type="domain" description="DinB-like" evidence="1">
    <location>
        <begin position="31"/>
        <end position="168"/>
    </location>
</feature>
<evidence type="ECO:0000313" key="2">
    <source>
        <dbReference type="EMBL" id="RMA58005.1"/>
    </source>
</evidence>
<comment type="caution">
    <text evidence="2">The sequence shown here is derived from an EMBL/GenBank/DDBJ whole genome shotgun (WGS) entry which is preliminary data.</text>
</comment>
<gene>
    <name evidence="2" type="ORF">BXY75_2813</name>
</gene>
<dbReference type="OrthoDB" id="9796039at2"/>
<dbReference type="EMBL" id="REFC01000014">
    <property type="protein sequence ID" value="RMA58005.1"/>
    <property type="molecule type" value="Genomic_DNA"/>
</dbReference>
<organism evidence="2 3">
    <name type="scientific">Ulvibacter antarcticus</name>
    <dbReference type="NCBI Taxonomy" id="442714"/>
    <lineage>
        <taxon>Bacteria</taxon>
        <taxon>Pseudomonadati</taxon>
        <taxon>Bacteroidota</taxon>
        <taxon>Flavobacteriia</taxon>
        <taxon>Flavobacteriales</taxon>
        <taxon>Flavobacteriaceae</taxon>
        <taxon>Ulvibacter</taxon>
    </lineage>
</organism>
<dbReference type="AlphaFoldDB" id="A0A3L9YIN2"/>
<dbReference type="InterPro" id="IPR034660">
    <property type="entry name" value="DinB/YfiT-like"/>
</dbReference>
<dbReference type="SUPFAM" id="SSF109854">
    <property type="entry name" value="DinB/YfiT-like putative metalloenzymes"/>
    <property type="match status" value="1"/>
</dbReference>
<dbReference type="InterPro" id="IPR024775">
    <property type="entry name" value="DinB-like"/>
</dbReference>
<dbReference type="RefSeq" id="WP_121908343.1">
    <property type="nucleotide sequence ID" value="NZ_REFC01000014.1"/>
</dbReference>
<reference evidence="2 3" key="1">
    <citation type="submission" date="2018-10" db="EMBL/GenBank/DDBJ databases">
        <title>Genomic Encyclopedia of Archaeal and Bacterial Type Strains, Phase II (KMG-II): from individual species to whole genera.</title>
        <authorList>
            <person name="Goeker M."/>
        </authorList>
    </citation>
    <scope>NUCLEOTIDE SEQUENCE [LARGE SCALE GENOMIC DNA]</scope>
    <source>
        <strain evidence="2 3">DSM 23424</strain>
    </source>
</reference>
<sequence length="178" mass="20783">MDIEKLKYPIGKFDCPSNIDSEKLEAWISILEHFPNRLASLVENLSEAQLNTQYRPDGWTVRQVIHHVYDSHHNSYSRYKWALTEETPLIKVYNEADWAKLFDGATAPIETTLPALTALHAKLVFLLKGMKPEDFQREFIHPDKKEKVTLAENTGIYAWHCNHHYAHIETLVKREGWK</sequence>